<dbReference type="GO" id="GO:0000455">
    <property type="term" value="P:enzyme-directed rRNA pseudouridine synthesis"/>
    <property type="evidence" value="ECO:0000318"/>
    <property type="project" value="GO_Central"/>
</dbReference>
<dbReference type="Gramene" id="Jr11_04180_p1">
    <property type="protein sequence ID" value="cds.Jr11_04180_p1"/>
    <property type="gene ID" value="Jr11_04180"/>
</dbReference>
<dbReference type="SUPFAM" id="SSF55120">
    <property type="entry name" value="Pseudouridine synthase"/>
    <property type="match status" value="1"/>
</dbReference>
<dbReference type="RefSeq" id="XP_035551596.1">
    <property type="nucleotide sequence ID" value="XM_035695703.1"/>
</dbReference>
<dbReference type="PROSITE" id="PS01129">
    <property type="entry name" value="PSI_RLU"/>
    <property type="match status" value="1"/>
</dbReference>
<keyword evidence="2" id="KW-1185">Reference proteome</keyword>
<organism evidence="2 3">
    <name type="scientific">Juglans regia</name>
    <name type="common">English walnut</name>
    <dbReference type="NCBI Taxonomy" id="51240"/>
    <lineage>
        <taxon>Eukaryota</taxon>
        <taxon>Viridiplantae</taxon>
        <taxon>Streptophyta</taxon>
        <taxon>Embryophyta</taxon>
        <taxon>Tracheophyta</taxon>
        <taxon>Spermatophyta</taxon>
        <taxon>Magnoliopsida</taxon>
        <taxon>eudicotyledons</taxon>
        <taxon>Gunneridae</taxon>
        <taxon>Pentapetalae</taxon>
        <taxon>rosids</taxon>
        <taxon>fabids</taxon>
        <taxon>Fagales</taxon>
        <taxon>Juglandaceae</taxon>
        <taxon>Juglans</taxon>
    </lineage>
</organism>
<evidence type="ECO:0000256" key="1">
    <source>
        <dbReference type="ARBA" id="ARBA00000073"/>
    </source>
</evidence>
<dbReference type="PANTHER" id="PTHR21600">
    <property type="entry name" value="MITOCHONDRIAL RNA PSEUDOURIDINE SYNTHASE"/>
    <property type="match status" value="1"/>
</dbReference>
<dbReference type="Proteomes" id="UP000235220">
    <property type="component" value="Chromosome 11"/>
</dbReference>
<reference evidence="3" key="1">
    <citation type="submission" date="2025-08" db="UniProtKB">
        <authorList>
            <consortium name="RefSeq"/>
        </authorList>
    </citation>
    <scope>IDENTIFICATION</scope>
    <source>
        <tissue evidence="3">Leaves</tissue>
    </source>
</reference>
<dbReference type="FunCoup" id="A0A6P9EWG5">
    <property type="interactions" value="263"/>
</dbReference>
<dbReference type="GeneID" id="109011020"/>
<accession>A0A6P9EWG5</accession>
<dbReference type="GO" id="GO:0009982">
    <property type="term" value="F:pseudouridine synthase activity"/>
    <property type="evidence" value="ECO:0000318"/>
    <property type="project" value="GO_Central"/>
</dbReference>
<dbReference type="AlphaFoldDB" id="A0A6P9EWG5"/>
<name>A0A6P9EWG5_JUGRE</name>
<gene>
    <name evidence="3" type="primary">LOC109011020</name>
</gene>
<comment type="catalytic activity">
    <reaction evidence="1">
        <text>a uridine in RNA = a pseudouridine in RNA</text>
        <dbReference type="Rhea" id="RHEA:48348"/>
        <dbReference type="Rhea" id="RHEA-COMP:12068"/>
        <dbReference type="Rhea" id="RHEA-COMP:12069"/>
        <dbReference type="ChEBI" id="CHEBI:65314"/>
        <dbReference type="ChEBI" id="CHEBI:65315"/>
    </reaction>
</comment>
<dbReference type="CDD" id="cd02869">
    <property type="entry name" value="PseudoU_synth_RluA_like"/>
    <property type="match status" value="1"/>
</dbReference>
<dbReference type="OrthoDB" id="418349at2759"/>
<evidence type="ECO:0000313" key="3">
    <source>
        <dbReference type="RefSeq" id="XP_035551596.1"/>
    </source>
</evidence>
<sequence length="358" mass="39641">MRLPSCLQPLPSTTIFLSRFPKPLFPLSCVTTAAPAMSNQPDPTKPTSVNTLQTPQNYPVPLSPPLPPISKSVELRRAESASSKSSLFALSRTHVVYEDEWLIAVNKPKGIYCESVLASVPQLLCDAAESGGRLSEGTKIKSPELHLANRLDRDTSGVMLITKSHKVASKLVQAFTNHKVTKTYIAHCVGPAPKWEKITIKSGHGRSKFGVWRVYAASDVGRMLPGGSVVRDMETSFEVLSINGQGSFKEPSEFRKDEENTIVVEERAVIDSGIKKDEILVRAYPRSGRTHQIRLHCQYLGISIRGDVKYEGVYEWKGRTYDGHELHAESLSFEHPVTGLPIMFQAPLPLWPSQALQQ</sequence>
<dbReference type="GO" id="GO:0003723">
    <property type="term" value="F:RNA binding"/>
    <property type="evidence" value="ECO:0007669"/>
    <property type="project" value="InterPro"/>
</dbReference>
<dbReference type="InterPro" id="IPR020103">
    <property type="entry name" value="PsdUridine_synth_cat_dom_sf"/>
</dbReference>
<proteinExistence type="predicted"/>
<evidence type="ECO:0000313" key="2">
    <source>
        <dbReference type="Proteomes" id="UP000235220"/>
    </source>
</evidence>
<dbReference type="InterPro" id="IPR006145">
    <property type="entry name" value="PsdUridine_synth_RsuA/RluA"/>
</dbReference>
<dbReference type="InterPro" id="IPR050188">
    <property type="entry name" value="RluA_PseudoU_synthase"/>
</dbReference>
<dbReference type="Pfam" id="PF00849">
    <property type="entry name" value="PseudoU_synth_2"/>
    <property type="match status" value="1"/>
</dbReference>
<dbReference type="InterPro" id="IPR006224">
    <property type="entry name" value="PsdUridine_synth_RluA-like_CS"/>
</dbReference>
<dbReference type="KEGG" id="jre:109011020"/>
<dbReference type="PANTHER" id="PTHR21600:SF47">
    <property type="entry name" value="RNA PSEUDOURIDINE SYNTHASE 1"/>
    <property type="match status" value="1"/>
</dbReference>
<dbReference type="Gene3D" id="3.30.2350.10">
    <property type="entry name" value="Pseudouridine synthase"/>
    <property type="match status" value="1"/>
</dbReference>
<protein>
    <submittedName>
        <fullName evidence="3">RNA pseudouridine synthase 1-like</fullName>
    </submittedName>
</protein>